<dbReference type="EMBL" id="NBIV01000272">
    <property type="protein sequence ID" value="PXF40653.1"/>
    <property type="molecule type" value="Genomic_DNA"/>
</dbReference>
<dbReference type="InterPro" id="IPR016024">
    <property type="entry name" value="ARM-type_fold"/>
</dbReference>
<accession>A0A2V3IF16</accession>
<dbReference type="SUPFAM" id="SSF48371">
    <property type="entry name" value="ARM repeat"/>
    <property type="match status" value="1"/>
</dbReference>
<evidence type="ECO:0000256" key="1">
    <source>
        <dbReference type="SAM" id="MobiDB-lite"/>
    </source>
</evidence>
<dbReference type="STRING" id="448386.A0A2V3IF16"/>
<organism evidence="2 3">
    <name type="scientific">Gracilariopsis chorda</name>
    <dbReference type="NCBI Taxonomy" id="448386"/>
    <lineage>
        <taxon>Eukaryota</taxon>
        <taxon>Rhodophyta</taxon>
        <taxon>Florideophyceae</taxon>
        <taxon>Rhodymeniophycidae</taxon>
        <taxon>Gracilariales</taxon>
        <taxon>Gracilariaceae</taxon>
        <taxon>Gracilariopsis</taxon>
    </lineage>
</organism>
<evidence type="ECO:0000313" key="3">
    <source>
        <dbReference type="Proteomes" id="UP000247409"/>
    </source>
</evidence>
<keyword evidence="3" id="KW-1185">Reference proteome</keyword>
<dbReference type="OrthoDB" id="361362at2759"/>
<feature type="region of interest" description="Disordered" evidence="1">
    <location>
        <begin position="1"/>
        <end position="31"/>
    </location>
</feature>
<comment type="caution">
    <text evidence="2">The sequence shown here is derived from an EMBL/GenBank/DDBJ whole genome shotgun (WGS) entry which is preliminary data.</text>
</comment>
<feature type="region of interest" description="Disordered" evidence="1">
    <location>
        <begin position="222"/>
        <end position="241"/>
    </location>
</feature>
<feature type="compositionally biased region" description="Basic and acidic residues" evidence="1">
    <location>
        <begin position="232"/>
        <end position="241"/>
    </location>
</feature>
<reference evidence="2 3" key="1">
    <citation type="journal article" date="2018" name="Mol. Biol. Evol.">
        <title>Analysis of the draft genome of the red seaweed Gracilariopsis chorda provides insights into genome size evolution in Rhodophyta.</title>
        <authorList>
            <person name="Lee J."/>
            <person name="Yang E.C."/>
            <person name="Graf L."/>
            <person name="Yang J.H."/>
            <person name="Qiu H."/>
            <person name="Zel Zion U."/>
            <person name="Chan C.X."/>
            <person name="Stephens T.G."/>
            <person name="Weber A.P.M."/>
            <person name="Boo G.H."/>
            <person name="Boo S.M."/>
            <person name="Kim K.M."/>
            <person name="Shin Y."/>
            <person name="Jung M."/>
            <person name="Lee S.J."/>
            <person name="Yim H.S."/>
            <person name="Lee J.H."/>
            <person name="Bhattacharya D."/>
            <person name="Yoon H.S."/>
        </authorList>
    </citation>
    <scope>NUCLEOTIDE SEQUENCE [LARGE SCALE GENOMIC DNA]</scope>
    <source>
        <strain evidence="2 3">SKKU-2015</strain>
        <tissue evidence="2">Whole body</tissue>
    </source>
</reference>
<dbReference type="AlphaFoldDB" id="A0A2V3IF16"/>
<gene>
    <name evidence="2" type="ORF">BWQ96_09634</name>
</gene>
<sequence length="605" mass="66388">MPRSKRKAATQDFQKKKTKLGRKARPDNFTNTTVKHKQVFVPDQSRSAEQLSSTQTGLPLGDLLSRTRHHNFNTRTAAFNALTNAVKFRNATAHSALILAPALGISAAAFGLGDETPAVRTASHNFLLSLWRFVSDVRPFRSIVSTALLACLSHIRLDIRLHSARALIALLGVQRISAEQLFAETANPLESLCDMLSVTTGTKGRTVVLDAVYAICGNSSRNSVAHQSQTPSRDRTPRQRTELSSVEATLSFYYHRPRSTVTNLRGIPLCSRLSVQLATTLISRVANLTTECFPLAETRRDPAKVALLQSATQTLHQIVTMSVANVDHKPVERALILWSEEDNGARFSAPDVNLARTAIHLGMFDVCREFIISAMKVKSSVGDFEACVAEYMKGCDDVSQVLETWATRFETAAREGNMSLLSRSMKICDVVLEREDRDKTVLWQLLTCIPLAVQACTRGRKDISAEAPSNITGLIDLFSRSYRRLAGRKQDEDELEALVRKLIDVVCTQTAAFGLEEKSVDEIVGIVVAAGLITSDAVVSFVGQCFASEKAPLAERFLMGVEAVVMNNGEERLRAVAMARTLLEVNGGVSASLRSQLQRIEAAVF</sequence>
<dbReference type="Proteomes" id="UP000247409">
    <property type="component" value="Unassembled WGS sequence"/>
</dbReference>
<evidence type="ECO:0000313" key="2">
    <source>
        <dbReference type="EMBL" id="PXF40653.1"/>
    </source>
</evidence>
<protein>
    <recommendedName>
        <fullName evidence="4">Pre-rRNA-processing protein Ipi1 N-terminal domain-containing protein</fullName>
    </recommendedName>
</protein>
<proteinExistence type="predicted"/>
<feature type="compositionally biased region" description="Polar residues" evidence="1">
    <location>
        <begin position="222"/>
        <end position="231"/>
    </location>
</feature>
<name>A0A2V3IF16_9FLOR</name>
<evidence type="ECO:0008006" key="4">
    <source>
        <dbReference type="Google" id="ProtNLM"/>
    </source>
</evidence>